<dbReference type="InterPro" id="IPR024031">
    <property type="entry name" value="MSMEG_5819/OxyR"/>
</dbReference>
<accession>A0ABP5VMT0</accession>
<dbReference type="InterPro" id="IPR011576">
    <property type="entry name" value="Pyridox_Oxase_N"/>
</dbReference>
<keyword evidence="4" id="KW-1185">Reference proteome</keyword>
<keyword evidence="1" id="KW-0560">Oxidoreductase</keyword>
<dbReference type="PANTHER" id="PTHR35176:SF6">
    <property type="entry name" value="HEME OXYGENASE HI_0854-RELATED"/>
    <property type="match status" value="1"/>
</dbReference>
<comment type="caution">
    <text evidence="3">The sequence shown here is derived from an EMBL/GenBank/DDBJ whole genome shotgun (WGS) entry which is preliminary data.</text>
</comment>
<dbReference type="InterPro" id="IPR012349">
    <property type="entry name" value="Split_barrel_FMN-bd"/>
</dbReference>
<evidence type="ECO:0000313" key="4">
    <source>
        <dbReference type="Proteomes" id="UP001501231"/>
    </source>
</evidence>
<name>A0ABP5VMT0_9ACTN</name>
<reference evidence="4" key="1">
    <citation type="journal article" date="2019" name="Int. J. Syst. Evol. Microbiol.">
        <title>The Global Catalogue of Microorganisms (GCM) 10K type strain sequencing project: providing services to taxonomists for standard genome sequencing and annotation.</title>
        <authorList>
            <consortium name="The Broad Institute Genomics Platform"/>
            <consortium name="The Broad Institute Genome Sequencing Center for Infectious Disease"/>
            <person name="Wu L."/>
            <person name="Ma J."/>
        </authorList>
    </citation>
    <scope>NUCLEOTIDE SEQUENCE [LARGE SCALE GENOMIC DNA]</scope>
    <source>
        <strain evidence="4">JCM 3325</strain>
    </source>
</reference>
<proteinExistence type="predicted"/>
<organism evidence="3 4">
    <name type="scientific">Actinomadura vinacea</name>
    <dbReference type="NCBI Taxonomy" id="115336"/>
    <lineage>
        <taxon>Bacteria</taxon>
        <taxon>Bacillati</taxon>
        <taxon>Actinomycetota</taxon>
        <taxon>Actinomycetes</taxon>
        <taxon>Streptosporangiales</taxon>
        <taxon>Thermomonosporaceae</taxon>
        <taxon>Actinomadura</taxon>
    </lineage>
</organism>
<dbReference type="EMBL" id="BAAARW010000003">
    <property type="protein sequence ID" value="GAA2404803.1"/>
    <property type="molecule type" value="Genomic_DNA"/>
</dbReference>
<dbReference type="InterPro" id="IPR052019">
    <property type="entry name" value="F420H2_bilvrd_red/Heme_oxyg"/>
</dbReference>
<dbReference type="NCBIfam" id="TIGR04023">
    <property type="entry name" value="PPOX_MSMEG_5819"/>
    <property type="match status" value="1"/>
</dbReference>
<dbReference type="Proteomes" id="UP001501231">
    <property type="component" value="Unassembled WGS sequence"/>
</dbReference>
<protein>
    <submittedName>
        <fullName evidence="3">PPOX class F420-dependent oxidoreductase</fullName>
    </submittedName>
</protein>
<dbReference type="RefSeq" id="WP_344587337.1">
    <property type="nucleotide sequence ID" value="NZ_BAAARW010000003.1"/>
</dbReference>
<dbReference type="SUPFAM" id="SSF50475">
    <property type="entry name" value="FMN-binding split barrel"/>
    <property type="match status" value="1"/>
</dbReference>
<feature type="domain" description="Pyridoxamine 5'-phosphate oxidase N-terminal" evidence="2">
    <location>
        <begin position="9"/>
        <end position="125"/>
    </location>
</feature>
<gene>
    <name evidence="3" type="ORF">GCM10010191_10670</name>
</gene>
<evidence type="ECO:0000256" key="1">
    <source>
        <dbReference type="ARBA" id="ARBA00023002"/>
    </source>
</evidence>
<dbReference type="PANTHER" id="PTHR35176">
    <property type="entry name" value="HEME OXYGENASE HI_0854-RELATED"/>
    <property type="match status" value="1"/>
</dbReference>
<evidence type="ECO:0000313" key="3">
    <source>
        <dbReference type="EMBL" id="GAA2404803.1"/>
    </source>
</evidence>
<evidence type="ECO:0000259" key="2">
    <source>
        <dbReference type="Pfam" id="PF01243"/>
    </source>
</evidence>
<sequence length="154" mass="16486">MTFTANEIEYLKSQPLGRLATVGPGGRPHIVPLGVFYDPEARSIVIGGLAGTGMAASKKFRDARRHPEVAFAVDDLASTDPWAPRGIEIRGRAETHTTGGEEIGRRIGAAMPFDPAWIRIHPRRILTRGIDTGPFELSARDVPLGSVHPVGGAS</sequence>
<dbReference type="Pfam" id="PF01243">
    <property type="entry name" value="PNPOx_N"/>
    <property type="match status" value="1"/>
</dbReference>
<dbReference type="Gene3D" id="2.30.110.10">
    <property type="entry name" value="Electron Transport, Fmn-binding Protein, Chain A"/>
    <property type="match status" value="1"/>
</dbReference>